<dbReference type="PROSITE" id="PS01229">
    <property type="entry name" value="COF_2"/>
    <property type="match status" value="1"/>
</dbReference>
<dbReference type="Gene3D" id="3.40.50.1000">
    <property type="entry name" value="HAD superfamily/HAD-like"/>
    <property type="match status" value="1"/>
</dbReference>
<dbReference type="GO" id="GO:0006364">
    <property type="term" value="P:rRNA processing"/>
    <property type="evidence" value="ECO:0007669"/>
    <property type="project" value="InterPro"/>
</dbReference>
<dbReference type="CDD" id="cd07516">
    <property type="entry name" value="HAD_Pase"/>
    <property type="match status" value="1"/>
</dbReference>
<dbReference type="InterPro" id="IPR023214">
    <property type="entry name" value="HAD_sf"/>
</dbReference>
<dbReference type="PRINTS" id="PR00119">
    <property type="entry name" value="CATATPASE"/>
</dbReference>
<dbReference type="PANTHER" id="PTHR46986">
    <property type="entry name" value="ENDORIBONUCLEASE YBEY, CHLOROPLASTIC"/>
    <property type="match status" value="1"/>
</dbReference>
<reference evidence="1 2" key="1">
    <citation type="journal article" date="2021" name="Commun. Biol.">
        <title>The genome of Shorea leprosula (Dipterocarpaceae) highlights the ecological relevance of drought in aseasonal tropical rainforests.</title>
        <authorList>
            <person name="Ng K.K.S."/>
            <person name="Kobayashi M.J."/>
            <person name="Fawcett J.A."/>
            <person name="Hatakeyama M."/>
            <person name="Paape T."/>
            <person name="Ng C.H."/>
            <person name="Ang C.C."/>
            <person name="Tnah L.H."/>
            <person name="Lee C.T."/>
            <person name="Nishiyama T."/>
            <person name="Sese J."/>
            <person name="O'Brien M.J."/>
            <person name="Copetti D."/>
            <person name="Mohd Noor M.I."/>
            <person name="Ong R.C."/>
            <person name="Putra M."/>
            <person name="Sireger I.Z."/>
            <person name="Indrioko S."/>
            <person name="Kosugi Y."/>
            <person name="Izuno A."/>
            <person name="Isagi Y."/>
            <person name="Lee S.L."/>
            <person name="Shimizu K.K."/>
        </authorList>
    </citation>
    <scope>NUCLEOTIDE SEQUENCE [LARGE SCALE GENOMIC DNA]</scope>
    <source>
        <strain evidence="1">214</strain>
    </source>
</reference>
<organism evidence="1 2">
    <name type="scientific">Rubroshorea leprosula</name>
    <dbReference type="NCBI Taxonomy" id="152421"/>
    <lineage>
        <taxon>Eukaryota</taxon>
        <taxon>Viridiplantae</taxon>
        <taxon>Streptophyta</taxon>
        <taxon>Embryophyta</taxon>
        <taxon>Tracheophyta</taxon>
        <taxon>Spermatophyta</taxon>
        <taxon>Magnoliopsida</taxon>
        <taxon>eudicotyledons</taxon>
        <taxon>Gunneridae</taxon>
        <taxon>Pentapetalae</taxon>
        <taxon>rosids</taxon>
        <taxon>malvids</taxon>
        <taxon>Malvales</taxon>
        <taxon>Dipterocarpaceae</taxon>
        <taxon>Rubroshorea</taxon>
    </lineage>
</organism>
<dbReference type="NCBIfam" id="TIGR00099">
    <property type="entry name" value="Cof-subfamily"/>
    <property type="match status" value="1"/>
</dbReference>
<dbReference type="Proteomes" id="UP001054252">
    <property type="component" value="Unassembled WGS sequence"/>
</dbReference>
<evidence type="ECO:0000313" key="2">
    <source>
        <dbReference type="Proteomes" id="UP001054252"/>
    </source>
</evidence>
<dbReference type="AlphaFoldDB" id="A0AAV5IXY2"/>
<dbReference type="NCBIfam" id="TIGR01484">
    <property type="entry name" value="HAD-SF-IIB"/>
    <property type="match status" value="1"/>
</dbReference>
<dbReference type="InterPro" id="IPR002036">
    <property type="entry name" value="YbeY"/>
</dbReference>
<gene>
    <name evidence="1" type="ORF">SLEP1_g15786</name>
</gene>
<dbReference type="SFLD" id="SFLDS00003">
    <property type="entry name" value="Haloacid_Dehalogenase"/>
    <property type="match status" value="1"/>
</dbReference>
<protein>
    <submittedName>
        <fullName evidence="1">Uncharacterized protein</fullName>
    </submittedName>
</protein>
<dbReference type="SFLD" id="SFLDG01140">
    <property type="entry name" value="C2.B:_Phosphomannomutase_and_P"/>
    <property type="match status" value="1"/>
</dbReference>
<sequence>MQVRGLLPLLGFGHELSEEAEEEMEKVEELLLKSLGWKGKGLIRSACEAEANADLHTDNSVDRKKEGSLRFYKPKFKYIFCDMDGTMLNSKSQISQGNASALKEALSRGIKIVAATGKTRPAAIQVLDEVGLAGRDGILSEHSPGVFIQGLLVYGREGRELFRRNLDADICREAFLYSCKHNVPLVAFCEDRCLTLFHHPLVDSLYTIYHEPKAEIMQSVDHLLAEADVQKLIFLDTVEGVKSTLRPYWTEAIGDRANITQAVADILEIVPPETSKGKGVRMLLDHLGVSATEVMAIGDGENDVEMLQLASLGVALSNGSEKAKAVADVIGVSNDEDGVADAIYRYAF</sequence>
<name>A0AAV5IXY2_9ROSI</name>
<dbReference type="InterPro" id="IPR006379">
    <property type="entry name" value="HAD-SF_hydro_IIB"/>
</dbReference>
<dbReference type="EMBL" id="BPVZ01000020">
    <property type="protein sequence ID" value="GKV03496.1"/>
    <property type="molecule type" value="Genomic_DNA"/>
</dbReference>
<proteinExistence type="predicted"/>
<dbReference type="GO" id="GO:0004222">
    <property type="term" value="F:metalloendopeptidase activity"/>
    <property type="evidence" value="ECO:0007669"/>
    <property type="project" value="InterPro"/>
</dbReference>
<dbReference type="InterPro" id="IPR036412">
    <property type="entry name" value="HAD-like_sf"/>
</dbReference>
<dbReference type="SUPFAM" id="SSF56784">
    <property type="entry name" value="HAD-like"/>
    <property type="match status" value="1"/>
</dbReference>
<comment type="caution">
    <text evidence="1">The sequence shown here is derived from an EMBL/GenBank/DDBJ whole genome shotgun (WGS) entry which is preliminary data.</text>
</comment>
<evidence type="ECO:0000313" key="1">
    <source>
        <dbReference type="EMBL" id="GKV03496.1"/>
    </source>
</evidence>
<keyword evidence="2" id="KW-1185">Reference proteome</keyword>
<dbReference type="Pfam" id="PF08282">
    <property type="entry name" value="Hydrolase_3"/>
    <property type="match status" value="1"/>
</dbReference>
<dbReference type="InterPro" id="IPR000150">
    <property type="entry name" value="Cof"/>
</dbReference>
<dbReference type="PANTHER" id="PTHR46986:SF1">
    <property type="entry name" value="ENDORIBONUCLEASE YBEY, CHLOROPLASTIC"/>
    <property type="match status" value="1"/>
</dbReference>
<accession>A0AAV5IXY2</accession>
<dbReference type="Gene3D" id="3.30.1240.10">
    <property type="match status" value="1"/>
</dbReference>